<evidence type="ECO:0000313" key="5">
    <source>
        <dbReference type="Proteomes" id="UP001362999"/>
    </source>
</evidence>
<dbReference type="AlphaFoldDB" id="A0AAW0A6W8"/>
<evidence type="ECO:0000256" key="1">
    <source>
        <dbReference type="SAM" id="MobiDB-lite"/>
    </source>
</evidence>
<feature type="region of interest" description="Disordered" evidence="1">
    <location>
        <begin position="146"/>
        <end position="171"/>
    </location>
</feature>
<sequence length="227" mass="24364">MKRAPPSSSPSSPFPGPRLNGAESATYHHHSVTVTATLEVVVPLTPHPSLARKPHAATVSCLPLGQTEGKGEKTYLANGVRELRENTVRLPIYFLVYLFAGLGASSRPTIATSPHLASPCPPPLETRSRSSLADAIPTLALTQASSPRSLVSHSPKSAAAHLSPWPSRCSPREDVEDIDSLTLMQISAAYSLPPARAPSFLPCKFFQSAERVEEQDRMPRTVSVNSQ</sequence>
<feature type="compositionally biased region" description="Low complexity" evidence="1">
    <location>
        <begin position="1"/>
        <end position="11"/>
    </location>
</feature>
<proteinExistence type="predicted"/>
<protein>
    <submittedName>
        <fullName evidence="4">Uncharacterized protein</fullName>
    </submittedName>
</protein>
<feature type="region of interest" description="Disordered" evidence="1">
    <location>
        <begin position="1"/>
        <end position="23"/>
    </location>
</feature>
<name>A0AAW0A6W8_9AGAR</name>
<dbReference type="EMBL" id="JAWWNJ010000082">
    <property type="protein sequence ID" value="KAK7001640.1"/>
    <property type="molecule type" value="Genomic_DNA"/>
</dbReference>
<keyword evidence="5" id="KW-1185">Reference proteome</keyword>
<reference evidence="4 5" key="1">
    <citation type="journal article" date="2024" name="J Genomics">
        <title>Draft genome sequencing and assembly of Favolaschia claudopus CIRM-BRFM 2984 isolated from oak limbs.</title>
        <authorList>
            <person name="Navarro D."/>
            <person name="Drula E."/>
            <person name="Chaduli D."/>
            <person name="Cazenave R."/>
            <person name="Ahrendt S."/>
            <person name="Wang J."/>
            <person name="Lipzen A."/>
            <person name="Daum C."/>
            <person name="Barry K."/>
            <person name="Grigoriev I.V."/>
            <person name="Favel A."/>
            <person name="Rosso M.N."/>
            <person name="Martin F."/>
        </authorList>
    </citation>
    <scope>NUCLEOTIDE SEQUENCE [LARGE SCALE GENOMIC DNA]</scope>
    <source>
        <strain evidence="4 5">CIRM-BRFM 2984</strain>
    </source>
</reference>
<evidence type="ECO:0000313" key="2">
    <source>
        <dbReference type="EMBL" id="KAK7001632.1"/>
    </source>
</evidence>
<comment type="caution">
    <text evidence="4">The sequence shown here is derived from an EMBL/GenBank/DDBJ whole genome shotgun (WGS) entry which is preliminary data.</text>
</comment>
<evidence type="ECO:0000313" key="3">
    <source>
        <dbReference type="EMBL" id="KAK7001636.1"/>
    </source>
</evidence>
<organism evidence="4 5">
    <name type="scientific">Favolaschia claudopus</name>
    <dbReference type="NCBI Taxonomy" id="2862362"/>
    <lineage>
        <taxon>Eukaryota</taxon>
        <taxon>Fungi</taxon>
        <taxon>Dikarya</taxon>
        <taxon>Basidiomycota</taxon>
        <taxon>Agaricomycotina</taxon>
        <taxon>Agaricomycetes</taxon>
        <taxon>Agaricomycetidae</taxon>
        <taxon>Agaricales</taxon>
        <taxon>Marasmiineae</taxon>
        <taxon>Mycenaceae</taxon>
        <taxon>Favolaschia</taxon>
    </lineage>
</organism>
<dbReference type="EMBL" id="JAWWNJ010000082">
    <property type="protein sequence ID" value="KAK7001632.1"/>
    <property type="molecule type" value="Genomic_DNA"/>
</dbReference>
<dbReference type="EMBL" id="JAWWNJ010000082">
    <property type="protein sequence ID" value="KAK7001636.1"/>
    <property type="molecule type" value="Genomic_DNA"/>
</dbReference>
<gene>
    <name evidence="2" type="ORF">R3P38DRAFT_3216522</name>
    <name evidence="3" type="ORF">R3P38DRAFT_3216526</name>
    <name evidence="4" type="ORF">R3P38DRAFT_3216530</name>
</gene>
<dbReference type="Proteomes" id="UP001362999">
    <property type="component" value="Unassembled WGS sequence"/>
</dbReference>
<feature type="compositionally biased region" description="Polar residues" evidence="1">
    <location>
        <begin position="146"/>
        <end position="155"/>
    </location>
</feature>
<accession>A0AAW0A6W8</accession>
<evidence type="ECO:0000313" key="4">
    <source>
        <dbReference type="EMBL" id="KAK7001640.1"/>
    </source>
</evidence>